<feature type="region of interest" description="Disordered" evidence="1">
    <location>
        <begin position="49"/>
        <end position="72"/>
    </location>
</feature>
<sequence length="103" mass="11457">MVVAQVIINLGGTNGFRNVPPLLFDLQLHEIVYFYFSRGPYDEAAADQRTKTAIAQGDDETEEDGTKDGNYNGEEIVWIEGDGRSQENRLWGTILSGVMGFVK</sequence>
<comment type="caution">
    <text evidence="2">The sequence shown here is derived from an EMBL/GenBank/DDBJ whole genome shotgun (WGS) entry which is preliminary data.</text>
</comment>
<gene>
    <name evidence="2" type="ORF">QE152_g6286</name>
</gene>
<organism evidence="2 3">
    <name type="scientific">Popillia japonica</name>
    <name type="common">Japanese beetle</name>
    <dbReference type="NCBI Taxonomy" id="7064"/>
    <lineage>
        <taxon>Eukaryota</taxon>
        <taxon>Metazoa</taxon>
        <taxon>Ecdysozoa</taxon>
        <taxon>Arthropoda</taxon>
        <taxon>Hexapoda</taxon>
        <taxon>Insecta</taxon>
        <taxon>Pterygota</taxon>
        <taxon>Neoptera</taxon>
        <taxon>Endopterygota</taxon>
        <taxon>Coleoptera</taxon>
        <taxon>Polyphaga</taxon>
        <taxon>Scarabaeiformia</taxon>
        <taxon>Scarabaeidae</taxon>
        <taxon>Rutelinae</taxon>
        <taxon>Popillia</taxon>
    </lineage>
</organism>
<proteinExistence type="predicted"/>
<dbReference type="Proteomes" id="UP001458880">
    <property type="component" value="Unassembled WGS sequence"/>
</dbReference>
<accession>A0AAW1MIR5</accession>
<dbReference type="AlphaFoldDB" id="A0AAW1MIR5"/>
<keyword evidence="3" id="KW-1185">Reference proteome</keyword>
<reference evidence="2 3" key="1">
    <citation type="journal article" date="2024" name="BMC Genomics">
        <title>De novo assembly and annotation of Popillia japonica's genome with initial clues to its potential as an invasive pest.</title>
        <authorList>
            <person name="Cucini C."/>
            <person name="Boschi S."/>
            <person name="Funari R."/>
            <person name="Cardaioli E."/>
            <person name="Iannotti N."/>
            <person name="Marturano G."/>
            <person name="Paoli F."/>
            <person name="Bruttini M."/>
            <person name="Carapelli A."/>
            <person name="Frati F."/>
            <person name="Nardi F."/>
        </authorList>
    </citation>
    <scope>NUCLEOTIDE SEQUENCE [LARGE SCALE GENOMIC DNA]</scope>
    <source>
        <strain evidence="2">DMR45628</strain>
    </source>
</reference>
<evidence type="ECO:0000313" key="3">
    <source>
        <dbReference type="Proteomes" id="UP001458880"/>
    </source>
</evidence>
<protein>
    <submittedName>
        <fullName evidence="2">Uncharacterized protein</fullName>
    </submittedName>
</protein>
<name>A0AAW1MIR5_POPJA</name>
<dbReference type="EMBL" id="JASPKY010000041">
    <property type="protein sequence ID" value="KAK9746312.1"/>
    <property type="molecule type" value="Genomic_DNA"/>
</dbReference>
<evidence type="ECO:0000313" key="2">
    <source>
        <dbReference type="EMBL" id="KAK9746312.1"/>
    </source>
</evidence>
<evidence type="ECO:0000256" key="1">
    <source>
        <dbReference type="SAM" id="MobiDB-lite"/>
    </source>
</evidence>